<keyword evidence="5 6" id="KW-0472">Membrane</keyword>
<evidence type="ECO:0000313" key="8">
    <source>
        <dbReference type="EMBL" id="KKT70241.1"/>
    </source>
</evidence>
<evidence type="ECO:0000256" key="4">
    <source>
        <dbReference type="ARBA" id="ARBA00022989"/>
    </source>
</evidence>
<dbReference type="PANTHER" id="PTHR32309:SF13">
    <property type="entry name" value="FERRIC ENTEROBACTIN TRANSPORT PROTEIN FEPE"/>
    <property type="match status" value="1"/>
</dbReference>
<evidence type="ECO:0000256" key="5">
    <source>
        <dbReference type="ARBA" id="ARBA00023136"/>
    </source>
</evidence>
<feature type="domain" description="Polysaccharide chain length determinant N-terminal" evidence="7">
    <location>
        <begin position="8"/>
        <end position="59"/>
    </location>
</feature>
<keyword evidence="3 6" id="KW-0812">Transmembrane</keyword>
<reference evidence="8 9" key="1">
    <citation type="journal article" date="2015" name="Nature">
        <title>rRNA introns, odd ribosomes, and small enigmatic genomes across a large radiation of phyla.</title>
        <authorList>
            <person name="Brown C.T."/>
            <person name="Hug L.A."/>
            <person name="Thomas B.C."/>
            <person name="Sharon I."/>
            <person name="Castelle C.J."/>
            <person name="Singh A."/>
            <person name="Wilkins M.J."/>
            <person name="Williams K.H."/>
            <person name="Banfield J.F."/>
        </authorList>
    </citation>
    <scope>NUCLEOTIDE SEQUENCE [LARGE SCALE GENOMIC DNA]</scope>
</reference>
<evidence type="ECO:0000313" key="9">
    <source>
        <dbReference type="Proteomes" id="UP000034154"/>
    </source>
</evidence>
<gene>
    <name evidence="8" type="ORF">UW63_C0031G0004</name>
</gene>
<dbReference type="PANTHER" id="PTHR32309">
    <property type="entry name" value="TYROSINE-PROTEIN KINASE"/>
    <property type="match status" value="1"/>
</dbReference>
<evidence type="ECO:0000256" key="3">
    <source>
        <dbReference type="ARBA" id="ARBA00022692"/>
    </source>
</evidence>
<evidence type="ECO:0000259" key="7">
    <source>
        <dbReference type="Pfam" id="PF02706"/>
    </source>
</evidence>
<evidence type="ECO:0000256" key="1">
    <source>
        <dbReference type="ARBA" id="ARBA00004651"/>
    </source>
</evidence>
<keyword evidence="4 6" id="KW-1133">Transmembrane helix</keyword>
<dbReference type="GO" id="GO:0004713">
    <property type="term" value="F:protein tyrosine kinase activity"/>
    <property type="evidence" value="ECO:0007669"/>
    <property type="project" value="TreeGrafter"/>
</dbReference>
<dbReference type="InterPro" id="IPR003856">
    <property type="entry name" value="LPS_length_determ_N"/>
</dbReference>
<evidence type="ECO:0000256" key="2">
    <source>
        <dbReference type="ARBA" id="ARBA00022475"/>
    </source>
</evidence>
<feature type="transmembrane region" description="Helical" evidence="6">
    <location>
        <begin position="176"/>
        <end position="197"/>
    </location>
</feature>
<comment type="caution">
    <text evidence="8">The sequence shown here is derived from an EMBL/GenBank/DDBJ whole genome shotgun (WGS) entry which is preliminary data.</text>
</comment>
<dbReference type="Pfam" id="PF02706">
    <property type="entry name" value="Wzz"/>
    <property type="match status" value="1"/>
</dbReference>
<dbReference type="AlphaFoldDB" id="A0A0G1JF35"/>
<keyword evidence="2" id="KW-1003">Cell membrane</keyword>
<organism evidence="8 9">
    <name type="scientific">Candidatus Uhrbacteria bacterium GW2011_GWF2_44_350</name>
    <dbReference type="NCBI Taxonomy" id="1619000"/>
    <lineage>
        <taxon>Bacteria</taxon>
        <taxon>Candidatus Uhriibacteriota</taxon>
    </lineage>
</organism>
<sequence length="214" mass="23562">MSKRHSTILARGWATIVSFTLLGLVIALLVSFLQPLRYSSTVRLLILQENASSLDAYTASRSTERLAENLATIVYTTSFFDQVMSAGFDIDKTVFPTREDKKRKTWGKMVAASVSRGNGLLTVSVFHVDIEQAEQIVNAISYVLTQRAEDYLSGSDVSVRVVDSALNSRWPARPNIPANAFSGLVLGGLAGVGFVLLQAEKVRRRHQLIDEELS</sequence>
<dbReference type="Proteomes" id="UP000034154">
    <property type="component" value="Unassembled WGS sequence"/>
</dbReference>
<dbReference type="InterPro" id="IPR050445">
    <property type="entry name" value="Bact_polysacc_biosynth/exp"/>
</dbReference>
<comment type="subcellular location">
    <subcellularLocation>
        <location evidence="1">Cell membrane</location>
        <topology evidence="1">Multi-pass membrane protein</topology>
    </subcellularLocation>
</comment>
<evidence type="ECO:0000256" key="6">
    <source>
        <dbReference type="SAM" id="Phobius"/>
    </source>
</evidence>
<feature type="transmembrane region" description="Helical" evidence="6">
    <location>
        <begin position="12"/>
        <end position="33"/>
    </location>
</feature>
<accession>A0A0G1JF35</accession>
<name>A0A0G1JF35_9BACT</name>
<dbReference type="GO" id="GO:0005886">
    <property type="term" value="C:plasma membrane"/>
    <property type="evidence" value="ECO:0007669"/>
    <property type="project" value="UniProtKB-SubCell"/>
</dbReference>
<dbReference type="EMBL" id="LCJB01000031">
    <property type="protein sequence ID" value="KKT70241.1"/>
    <property type="molecule type" value="Genomic_DNA"/>
</dbReference>
<proteinExistence type="predicted"/>
<protein>
    <recommendedName>
        <fullName evidence="7">Polysaccharide chain length determinant N-terminal domain-containing protein</fullName>
    </recommendedName>
</protein>